<comment type="caution">
    <text evidence="1">The sequence shown here is derived from an EMBL/GenBank/DDBJ whole genome shotgun (WGS) entry which is preliminary data.</text>
</comment>
<sequence>MIAGPLMTMELAFAVTTSGLSLTETKVARKIVRKPATPLLALRL</sequence>
<name>A0A370HFX0_9HYPH</name>
<accession>A0A370HFX0</accession>
<dbReference type="AlphaFoldDB" id="A0A370HFX0"/>
<organism evidence="1 2">
    <name type="scientific">Microvirga subterranea</name>
    <dbReference type="NCBI Taxonomy" id="186651"/>
    <lineage>
        <taxon>Bacteria</taxon>
        <taxon>Pseudomonadati</taxon>
        <taxon>Pseudomonadota</taxon>
        <taxon>Alphaproteobacteria</taxon>
        <taxon>Hyphomicrobiales</taxon>
        <taxon>Methylobacteriaceae</taxon>
        <taxon>Microvirga</taxon>
    </lineage>
</organism>
<reference evidence="1 2" key="1">
    <citation type="submission" date="2018-07" db="EMBL/GenBank/DDBJ databases">
        <title>Genomic Encyclopedia of Type Strains, Phase IV (KMG-IV): sequencing the most valuable type-strain genomes for metagenomic binning, comparative biology and taxonomic classification.</title>
        <authorList>
            <person name="Goeker M."/>
        </authorList>
    </citation>
    <scope>NUCLEOTIDE SEQUENCE [LARGE SCALE GENOMIC DNA]</scope>
    <source>
        <strain evidence="1 2">DSM 14364</strain>
    </source>
</reference>
<gene>
    <name evidence="1" type="ORF">DES45_1094</name>
</gene>
<dbReference type="EMBL" id="QQBB01000009">
    <property type="protein sequence ID" value="RDI56320.1"/>
    <property type="molecule type" value="Genomic_DNA"/>
</dbReference>
<dbReference type="Proteomes" id="UP000254925">
    <property type="component" value="Unassembled WGS sequence"/>
</dbReference>
<evidence type="ECO:0000313" key="2">
    <source>
        <dbReference type="Proteomes" id="UP000254925"/>
    </source>
</evidence>
<keyword evidence="2" id="KW-1185">Reference proteome</keyword>
<proteinExistence type="predicted"/>
<evidence type="ECO:0000313" key="1">
    <source>
        <dbReference type="EMBL" id="RDI56320.1"/>
    </source>
</evidence>
<protein>
    <submittedName>
        <fullName evidence="1">Uncharacterized protein</fullName>
    </submittedName>
</protein>